<comment type="caution">
    <text evidence="1">The sequence shown here is derived from an EMBL/GenBank/DDBJ whole genome shotgun (WGS) entry which is preliminary data.</text>
</comment>
<sequence>MQIGHLQGQISGATETSVLITFAEAYALSSGMSLSSRFEPSVCYPPNTGTGTKACGPGQSLTSPRHLLDSSDSLAVLIAYPWGAQFRALSLPGSYRSRIVPCRRIMGTGLRRRSHEYLGPSLSAVE</sequence>
<dbReference type="AlphaFoldDB" id="A0A8H2DS85"/>
<name>A0A8H2DS85_ORBOL</name>
<protein>
    <submittedName>
        <fullName evidence="1">Uncharacterized protein</fullName>
    </submittedName>
</protein>
<evidence type="ECO:0000313" key="1">
    <source>
        <dbReference type="EMBL" id="TGJ63039.1"/>
    </source>
</evidence>
<dbReference type="Proteomes" id="UP000297595">
    <property type="component" value="Unassembled WGS sequence"/>
</dbReference>
<proteinExistence type="predicted"/>
<reference evidence="1 2" key="1">
    <citation type="submission" date="2019-03" db="EMBL/GenBank/DDBJ databases">
        <title>Nematode-trapping fungi genome.</title>
        <authorList>
            <person name="Vidal-Diez De Ulzurrun G."/>
        </authorList>
    </citation>
    <scope>NUCLEOTIDE SEQUENCE [LARGE SCALE GENOMIC DNA]</scope>
    <source>
        <strain evidence="1 2">TWF154</strain>
    </source>
</reference>
<organism evidence="1 2">
    <name type="scientific">Orbilia oligospora</name>
    <name type="common">Nematode-trapping fungus</name>
    <name type="synonym">Arthrobotrys oligospora</name>
    <dbReference type="NCBI Taxonomy" id="2813651"/>
    <lineage>
        <taxon>Eukaryota</taxon>
        <taxon>Fungi</taxon>
        <taxon>Dikarya</taxon>
        <taxon>Ascomycota</taxon>
        <taxon>Pezizomycotina</taxon>
        <taxon>Orbiliomycetes</taxon>
        <taxon>Orbiliales</taxon>
        <taxon>Orbiliaceae</taxon>
        <taxon>Orbilia</taxon>
    </lineage>
</organism>
<gene>
    <name evidence="1" type="ORF">EYR41_010989</name>
</gene>
<evidence type="ECO:0000313" key="2">
    <source>
        <dbReference type="Proteomes" id="UP000297595"/>
    </source>
</evidence>
<accession>A0A8H2DS85</accession>
<dbReference type="EMBL" id="SOZJ01000008">
    <property type="protein sequence ID" value="TGJ63039.1"/>
    <property type="molecule type" value="Genomic_DNA"/>
</dbReference>